<evidence type="ECO:0000313" key="1">
    <source>
        <dbReference type="EMBL" id="EDT40921.1"/>
    </source>
</evidence>
<dbReference type="RefSeq" id="WP_006759176.1">
    <property type="nucleotide sequence ID" value="NZ_ABLK01000100.1"/>
</dbReference>
<dbReference type="Proteomes" id="UP000004814">
    <property type="component" value="Unassembled WGS sequence"/>
</dbReference>
<comment type="caution">
    <text evidence="1">The sequence shown here is derived from an EMBL/GenBank/DDBJ whole genome shotgun (WGS) entry which is preliminary data.</text>
</comment>
<name>B1T680_9BURK</name>
<organism evidence="1 2">
    <name type="scientific">Burkholderia ambifaria MEX-5</name>
    <dbReference type="NCBI Taxonomy" id="396597"/>
    <lineage>
        <taxon>Bacteria</taxon>
        <taxon>Pseudomonadati</taxon>
        <taxon>Pseudomonadota</taxon>
        <taxon>Betaproteobacteria</taxon>
        <taxon>Burkholderiales</taxon>
        <taxon>Burkholderiaceae</taxon>
        <taxon>Burkholderia</taxon>
        <taxon>Burkholderia cepacia complex</taxon>
    </lineage>
</organism>
<sequence length="55" mass="5596">MTKKMLALKGNGTTTGGYVLDGSESDLEDGVPYAYHMARASCGNCDQGGPVVGTA</sequence>
<accession>B1T680</accession>
<evidence type="ECO:0008006" key="3">
    <source>
        <dbReference type="Google" id="ProtNLM"/>
    </source>
</evidence>
<dbReference type="AlphaFoldDB" id="B1T680"/>
<dbReference type="PATRIC" id="fig|396597.7.peg.4695"/>
<protein>
    <recommendedName>
        <fullName evidence="3">PAAR repeat-containing protein</fullName>
    </recommendedName>
</protein>
<reference evidence="1 2" key="1">
    <citation type="submission" date="2008-03" db="EMBL/GenBank/DDBJ databases">
        <title>Sequencing of the draft genome and assembly of Burkholderia ambifaria MEX-5.</title>
        <authorList>
            <consortium name="US DOE Joint Genome Institute (JGI-PGF)"/>
            <person name="Copeland A."/>
            <person name="Lucas S."/>
            <person name="Lapidus A."/>
            <person name="Glavina del Rio T."/>
            <person name="Dalin E."/>
            <person name="Tice H."/>
            <person name="Bruce D."/>
            <person name="Goodwin L."/>
            <person name="Pitluck S."/>
            <person name="Larimer F."/>
            <person name="Land M.L."/>
            <person name="Hauser L."/>
            <person name="Tiedje J."/>
            <person name="Richardson P."/>
        </authorList>
    </citation>
    <scope>NUCLEOTIDE SEQUENCE [LARGE SCALE GENOMIC DNA]</scope>
    <source>
        <strain evidence="1 2">MEX-5</strain>
    </source>
</reference>
<evidence type="ECO:0000313" key="2">
    <source>
        <dbReference type="Proteomes" id="UP000004814"/>
    </source>
</evidence>
<proteinExistence type="predicted"/>
<gene>
    <name evidence="1" type="ORF">BamMEX5DRAFT_3296</name>
</gene>
<dbReference type="EMBL" id="ABLK01000100">
    <property type="protein sequence ID" value="EDT40921.1"/>
    <property type="molecule type" value="Genomic_DNA"/>
</dbReference>